<evidence type="ECO:0000256" key="15">
    <source>
        <dbReference type="RuleBase" id="RU364045"/>
    </source>
</evidence>
<evidence type="ECO:0000256" key="2">
    <source>
        <dbReference type="ARBA" id="ARBA00004873"/>
    </source>
</evidence>
<dbReference type="SUPFAM" id="SSF56322">
    <property type="entry name" value="ADC synthase"/>
    <property type="match status" value="1"/>
</dbReference>
<dbReference type="EC" id="4.1.3.27" evidence="5 15"/>
<evidence type="ECO:0000259" key="17">
    <source>
        <dbReference type="Pfam" id="PF04715"/>
    </source>
</evidence>
<evidence type="ECO:0000256" key="8">
    <source>
        <dbReference type="ARBA" id="ARBA00022723"/>
    </source>
</evidence>
<dbReference type="Pfam" id="PF04715">
    <property type="entry name" value="Anth_synt_I_N"/>
    <property type="match status" value="1"/>
</dbReference>
<dbReference type="AlphaFoldDB" id="A0A081BRW5"/>
<evidence type="ECO:0000256" key="13">
    <source>
        <dbReference type="ARBA" id="ARBA00025634"/>
    </source>
</evidence>
<comment type="similarity">
    <text evidence="3 15">Belongs to the anthranilate synthase component I family.</text>
</comment>
<dbReference type="PRINTS" id="PR00095">
    <property type="entry name" value="ANTSNTHASEI"/>
</dbReference>
<dbReference type="HOGENOM" id="CLU_006493_9_3_0"/>
<name>A0A081BRW5_9BACT</name>
<keyword evidence="11 15" id="KW-0057">Aromatic amino acid biosynthesis</keyword>
<dbReference type="InterPro" id="IPR005256">
    <property type="entry name" value="Anth_synth_I_PabB"/>
</dbReference>
<dbReference type="InterPro" id="IPR005801">
    <property type="entry name" value="ADC_synthase"/>
</dbReference>
<dbReference type="InterPro" id="IPR015890">
    <property type="entry name" value="Chorismate_C"/>
</dbReference>
<evidence type="ECO:0000256" key="1">
    <source>
        <dbReference type="ARBA" id="ARBA00001946"/>
    </source>
</evidence>
<evidence type="ECO:0000313" key="18">
    <source>
        <dbReference type="EMBL" id="GAK54146.1"/>
    </source>
</evidence>
<comment type="catalytic activity">
    <reaction evidence="14 15">
        <text>chorismate + L-glutamine = anthranilate + pyruvate + L-glutamate + H(+)</text>
        <dbReference type="Rhea" id="RHEA:21732"/>
        <dbReference type="ChEBI" id="CHEBI:15361"/>
        <dbReference type="ChEBI" id="CHEBI:15378"/>
        <dbReference type="ChEBI" id="CHEBI:16567"/>
        <dbReference type="ChEBI" id="CHEBI:29748"/>
        <dbReference type="ChEBI" id="CHEBI:29985"/>
        <dbReference type="ChEBI" id="CHEBI:58359"/>
        <dbReference type="EC" id="4.1.3.27"/>
    </reaction>
</comment>
<dbReference type="PANTHER" id="PTHR11236:SF48">
    <property type="entry name" value="ISOCHORISMATE SYNTHASE MENF"/>
    <property type="match status" value="1"/>
</dbReference>
<evidence type="ECO:0000313" key="19">
    <source>
        <dbReference type="Proteomes" id="UP000030700"/>
    </source>
</evidence>
<comment type="function">
    <text evidence="13 15">Part of a heterotetrameric complex that catalyzes the two-step biosynthesis of anthranilate, an intermediate in the biosynthesis of L-tryptophan. In the first step, the glutamine-binding beta subunit (TrpG) of anthranilate synthase (AS) provides the glutamine amidotransferase activity which generates ammonia as a substrate that, along with chorismate, is used in the second step, catalyzed by the large alpha subunit of AS (TrpE) to produce anthranilate. In the absence of TrpG, TrpE can synthesize anthranilate directly from chorismate and high concentrations of ammonia.</text>
</comment>
<keyword evidence="10 15" id="KW-0460">Magnesium</keyword>
<dbReference type="GO" id="GO:0046872">
    <property type="term" value="F:metal ion binding"/>
    <property type="evidence" value="ECO:0007669"/>
    <property type="project" value="UniProtKB-KW"/>
</dbReference>
<protein>
    <recommendedName>
        <fullName evidence="6 15">Anthranilate synthase component 1</fullName>
        <ecNumber evidence="5 15">4.1.3.27</ecNumber>
    </recommendedName>
</protein>
<dbReference type="EMBL" id="DF820460">
    <property type="protein sequence ID" value="GAK54146.1"/>
    <property type="molecule type" value="Genomic_DNA"/>
</dbReference>
<comment type="cofactor">
    <cofactor evidence="1 15">
        <name>Mg(2+)</name>
        <dbReference type="ChEBI" id="CHEBI:18420"/>
    </cofactor>
</comment>
<reference evidence="18" key="1">
    <citation type="journal article" date="2015" name="PeerJ">
        <title>First genomic representation of candidate bacterial phylum KSB3 points to enhanced environmental sensing as a trigger of wastewater bulking.</title>
        <authorList>
            <person name="Sekiguchi Y."/>
            <person name="Ohashi A."/>
            <person name="Parks D.H."/>
            <person name="Yamauchi T."/>
            <person name="Tyson G.W."/>
            <person name="Hugenholtz P."/>
        </authorList>
    </citation>
    <scope>NUCLEOTIDE SEQUENCE [LARGE SCALE GENOMIC DNA]</scope>
</reference>
<evidence type="ECO:0000256" key="5">
    <source>
        <dbReference type="ARBA" id="ARBA00012266"/>
    </source>
</evidence>
<feature type="domain" description="Chorismate-utilising enzyme C-terminal" evidence="16">
    <location>
        <begin position="194"/>
        <end position="447"/>
    </location>
</feature>
<dbReference type="UniPathway" id="UPA00035">
    <property type="reaction ID" value="UER00040"/>
</dbReference>
<evidence type="ECO:0000256" key="11">
    <source>
        <dbReference type="ARBA" id="ARBA00023141"/>
    </source>
</evidence>
<gene>
    <name evidence="15" type="primary">trpE</name>
    <name evidence="18" type="ORF">U14_05424</name>
</gene>
<proteinExistence type="inferred from homology"/>
<keyword evidence="7 15" id="KW-0028">Amino-acid biosynthesis</keyword>
<dbReference type="GO" id="GO:0000162">
    <property type="term" value="P:L-tryptophan biosynthetic process"/>
    <property type="evidence" value="ECO:0007669"/>
    <property type="project" value="UniProtKB-UniPathway"/>
</dbReference>
<evidence type="ECO:0000259" key="16">
    <source>
        <dbReference type="Pfam" id="PF00425"/>
    </source>
</evidence>
<evidence type="ECO:0000256" key="10">
    <source>
        <dbReference type="ARBA" id="ARBA00022842"/>
    </source>
</evidence>
<dbReference type="PANTHER" id="PTHR11236">
    <property type="entry name" value="AMINOBENZOATE/ANTHRANILATE SYNTHASE"/>
    <property type="match status" value="1"/>
</dbReference>
<keyword evidence="9 15" id="KW-0822">Tryptophan biosynthesis</keyword>
<dbReference type="Proteomes" id="UP000030700">
    <property type="component" value="Unassembled WGS sequence"/>
</dbReference>
<evidence type="ECO:0000256" key="14">
    <source>
        <dbReference type="ARBA" id="ARBA00047683"/>
    </source>
</evidence>
<feature type="domain" description="Anthranilate synthase component I N-terminal" evidence="17">
    <location>
        <begin position="2"/>
        <end position="138"/>
    </location>
</feature>
<keyword evidence="8 15" id="KW-0479">Metal-binding</keyword>
<dbReference type="STRING" id="1499966.U14_05424"/>
<comment type="pathway">
    <text evidence="2 15">Amino-acid biosynthesis; L-tryptophan biosynthesis; L-tryptophan from chorismate: step 1/5.</text>
</comment>
<evidence type="ECO:0000256" key="7">
    <source>
        <dbReference type="ARBA" id="ARBA00022605"/>
    </source>
</evidence>
<accession>A0A081BRW5</accession>
<dbReference type="Gene3D" id="3.60.120.10">
    <property type="entry name" value="Anthranilate synthase"/>
    <property type="match status" value="1"/>
</dbReference>
<evidence type="ECO:0000256" key="12">
    <source>
        <dbReference type="ARBA" id="ARBA00023239"/>
    </source>
</evidence>
<keyword evidence="12 15" id="KW-0456">Lyase</keyword>
<dbReference type="NCBIfam" id="TIGR00564">
    <property type="entry name" value="trpE_most"/>
    <property type="match status" value="1"/>
</dbReference>
<dbReference type="InterPro" id="IPR006805">
    <property type="entry name" value="Anth_synth_I_N"/>
</dbReference>
<evidence type="ECO:0000256" key="6">
    <source>
        <dbReference type="ARBA" id="ARBA00020653"/>
    </source>
</evidence>
<evidence type="ECO:0000256" key="4">
    <source>
        <dbReference type="ARBA" id="ARBA00011575"/>
    </source>
</evidence>
<evidence type="ECO:0000256" key="3">
    <source>
        <dbReference type="ARBA" id="ARBA00009562"/>
    </source>
</evidence>
<keyword evidence="19" id="KW-1185">Reference proteome</keyword>
<comment type="subunit">
    <text evidence="4 15">Heterotetramer consisting of two non-identical subunits: a beta subunit (TrpG) and a large alpha subunit (TrpE).</text>
</comment>
<sequence length="464" mass="51950">MTPVSAFLKYCGDDEQGFLLESVEGGENVARYSFLGRRPSEWIQYDGQAVTVASQHKEETLATDIFSYLQSRVQKYRFVKNPDLPYFLGGIVGYFGYDTVRLLEKLPEKNAPHPDVPWASFGIYETVLAFDHVQQRILIITNVFLDENSDLREAYDTALQRIADVKQTLRAPLTYVESAAPQPATRAVASNMAREAYCQAVEQAKEYIRAGDIFQVVLSQRFSRPIAVPPFNVYRALRMLNPSPYLFFLRHGAQTIIGSSPELLVNVWGGEVVIRPIAGTRPRGKTPKEDRELEMDLISDEKELAEHVMLVDLARNDVGRVSNYGEVRLTEQMIVERYSHVMHIVSEVRGKLRSNMDSVDAFKACFPAGTLSGAPKVRAMEIIEELEPERRGIYGGGLGFIDFSGNLETCILIRTVEIRDGIAYFQAGAGIVADSVPEREFEETIHKSNAIRAAITLAENGLGQ</sequence>
<evidence type="ECO:0000256" key="9">
    <source>
        <dbReference type="ARBA" id="ARBA00022822"/>
    </source>
</evidence>
<dbReference type="InterPro" id="IPR019999">
    <property type="entry name" value="Anth_synth_I-like"/>
</dbReference>
<dbReference type="GO" id="GO:0004049">
    <property type="term" value="F:anthranilate synthase activity"/>
    <property type="evidence" value="ECO:0007669"/>
    <property type="project" value="UniProtKB-EC"/>
</dbReference>
<dbReference type="Pfam" id="PF00425">
    <property type="entry name" value="Chorismate_bind"/>
    <property type="match status" value="1"/>
</dbReference>
<organism evidence="18">
    <name type="scientific">Candidatus Moduliflexus flocculans</name>
    <dbReference type="NCBI Taxonomy" id="1499966"/>
    <lineage>
        <taxon>Bacteria</taxon>
        <taxon>Candidatus Moduliflexota</taxon>
        <taxon>Candidatus Moduliflexia</taxon>
        <taxon>Candidatus Moduliflexales</taxon>
        <taxon>Candidatus Moduliflexaceae</taxon>
    </lineage>
</organism>